<protein>
    <submittedName>
        <fullName evidence="3">Uncharacterized protein</fullName>
    </submittedName>
</protein>
<dbReference type="AlphaFoldDB" id="A0A128FIW4"/>
<dbReference type="RefSeq" id="WP_062714845.1">
    <property type="nucleotide sequence ID" value="NZ_CAWRCI010000079.1"/>
</dbReference>
<keyword evidence="2" id="KW-0812">Transmembrane</keyword>
<dbReference type="Proteomes" id="UP000073601">
    <property type="component" value="Unassembled WGS sequence"/>
</dbReference>
<keyword evidence="2" id="KW-1133">Transmembrane helix</keyword>
<evidence type="ECO:0000256" key="2">
    <source>
        <dbReference type="SAM" id="Phobius"/>
    </source>
</evidence>
<keyword evidence="4" id="KW-1185">Reference proteome</keyword>
<evidence type="ECO:0000256" key="1">
    <source>
        <dbReference type="SAM" id="MobiDB-lite"/>
    </source>
</evidence>
<feature type="transmembrane region" description="Helical" evidence="2">
    <location>
        <begin position="12"/>
        <end position="35"/>
    </location>
</feature>
<reference evidence="4" key="1">
    <citation type="submission" date="2016-02" db="EMBL/GenBank/DDBJ databases">
        <authorList>
            <person name="Rodrigo-Torres Lidia"/>
            <person name="Arahal R.David."/>
        </authorList>
    </citation>
    <scope>NUCLEOTIDE SEQUENCE [LARGE SCALE GENOMIC DNA]</scope>
    <source>
        <strain evidence="4">CECT 8713</strain>
    </source>
</reference>
<evidence type="ECO:0000313" key="4">
    <source>
        <dbReference type="Proteomes" id="UP000073601"/>
    </source>
</evidence>
<dbReference type="EMBL" id="FIZY01000079">
    <property type="protein sequence ID" value="CZF86733.1"/>
    <property type="molecule type" value="Genomic_DNA"/>
</dbReference>
<evidence type="ECO:0000313" key="3">
    <source>
        <dbReference type="EMBL" id="CZF86733.1"/>
    </source>
</evidence>
<feature type="region of interest" description="Disordered" evidence="1">
    <location>
        <begin position="54"/>
        <end position="88"/>
    </location>
</feature>
<organism evidence="3 4">
    <name type="scientific">Grimontia marina</name>
    <dbReference type="NCBI Taxonomy" id="646534"/>
    <lineage>
        <taxon>Bacteria</taxon>
        <taxon>Pseudomonadati</taxon>
        <taxon>Pseudomonadota</taxon>
        <taxon>Gammaproteobacteria</taxon>
        <taxon>Vibrionales</taxon>
        <taxon>Vibrionaceae</taxon>
        <taxon>Grimontia</taxon>
    </lineage>
</organism>
<keyword evidence="2" id="KW-0472">Membrane</keyword>
<proteinExistence type="predicted"/>
<dbReference type="OrthoDB" id="5901727at2"/>
<name>A0A128FIW4_9GAMM</name>
<gene>
    <name evidence="3" type="ORF">GMA8713_04772</name>
</gene>
<sequence>MRQILTGVVTLILGFFTLVFAAVFGLLISVSALIAKPFVIKKLRKAQEQQAAQFEHTYGETRETPFGPKKRHQGQTIDGDYQDITNNR</sequence>
<accession>A0A128FIW4</accession>